<keyword evidence="4" id="KW-1185">Reference proteome</keyword>
<dbReference type="Proteomes" id="UP000309215">
    <property type="component" value="Unassembled WGS sequence"/>
</dbReference>
<feature type="chain" id="PRO_5020731512" evidence="2">
    <location>
        <begin position="22"/>
        <end position="211"/>
    </location>
</feature>
<feature type="region of interest" description="Disordered" evidence="1">
    <location>
        <begin position="185"/>
        <end position="211"/>
    </location>
</feature>
<comment type="caution">
    <text evidence="3">The sequence shown here is derived from an EMBL/GenBank/DDBJ whole genome shotgun (WGS) entry which is preliminary data.</text>
</comment>
<name>A0A4U1JA95_9BACT</name>
<dbReference type="EMBL" id="SSMQ01000020">
    <property type="protein sequence ID" value="TKD06226.1"/>
    <property type="molecule type" value="Genomic_DNA"/>
</dbReference>
<dbReference type="AlphaFoldDB" id="A0A4U1JA95"/>
<feature type="signal peptide" evidence="2">
    <location>
        <begin position="1"/>
        <end position="21"/>
    </location>
</feature>
<proteinExistence type="predicted"/>
<keyword evidence="2" id="KW-0732">Signal</keyword>
<protein>
    <submittedName>
        <fullName evidence="3">Uncharacterized protein</fullName>
    </submittedName>
</protein>
<dbReference type="RefSeq" id="WP_136930654.1">
    <property type="nucleotide sequence ID" value="NZ_SSMQ01000020.1"/>
</dbReference>
<sequence length="211" mass="22626">MHKMYFLVFVLSFGVIGASCTAPPSFVPVECDPDSFFPAPECIPDAGTDAGDAEAGADEPDGAQAAICPGRCVPEPSGASAGDWPRTPMLLWFGPRELAPANCDEARKLGGYGDNVEFIEKYRRYAFLEAPPAACACTCPDAGGVMHQAPRDDRSPRRHVRGGRGLRAPFWRTRRLGRLVHEHERPAGGSGLRRRALRAVGGGLAAPRPDE</sequence>
<evidence type="ECO:0000313" key="4">
    <source>
        <dbReference type="Proteomes" id="UP000309215"/>
    </source>
</evidence>
<dbReference type="PROSITE" id="PS51257">
    <property type="entry name" value="PROKAR_LIPOPROTEIN"/>
    <property type="match status" value="1"/>
</dbReference>
<organism evidence="3 4">
    <name type="scientific">Polyangium fumosum</name>
    <dbReference type="NCBI Taxonomy" id="889272"/>
    <lineage>
        <taxon>Bacteria</taxon>
        <taxon>Pseudomonadati</taxon>
        <taxon>Myxococcota</taxon>
        <taxon>Polyangia</taxon>
        <taxon>Polyangiales</taxon>
        <taxon>Polyangiaceae</taxon>
        <taxon>Polyangium</taxon>
    </lineage>
</organism>
<reference evidence="3 4" key="1">
    <citation type="submission" date="2019-04" db="EMBL/GenBank/DDBJ databases">
        <authorList>
            <person name="Li Y."/>
            <person name="Wang J."/>
        </authorList>
    </citation>
    <scope>NUCLEOTIDE SEQUENCE [LARGE SCALE GENOMIC DNA]</scope>
    <source>
        <strain evidence="3 4">DSM 14668</strain>
    </source>
</reference>
<gene>
    <name evidence="3" type="ORF">E8A74_20060</name>
</gene>
<evidence type="ECO:0000256" key="2">
    <source>
        <dbReference type="SAM" id="SignalP"/>
    </source>
</evidence>
<evidence type="ECO:0000256" key="1">
    <source>
        <dbReference type="SAM" id="MobiDB-lite"/>
    </source>
</evidence>
<evidence type="ECO:0000313" key="3">
    <source>
        <dbReference type="EMBL" id="TKD06226.1"/>
    </source>
</evidence>
<accession>A0A4U1JA95</accession>